<feature type="region of interest" description="Disordered" evidence="9">
    <location>
        <begin position="1593"/>
        <end position="1728"/>
    </location>
</feature>
<dbReference type="Pfam" id="PF00271">
    <property type="entry name" value="Helicase_C"/>
    <property type="match status" value="1"/>
</dbReference>
<evidence type="ECO:0000256" key="9">
    <source>
        <dbReference type="SAM" id="MobiDB-lite"/>
    </source>
</evidence>
<feature type="region of interest" description="Disordered" evidence="9">
    <location>
        <begin position="163"/>
        <end position="219"/>
    </location>
</feature>
<keyword evidence="4" id="KW-0378">Hydrolase</keyword>
<evidence type="ECO:0000259" key="10">
    <source>
        <dbReference type="PROSITE" id="PS50105"/>
    </source>
</evidence>
<keyword evidence="3" id="KW-0547">Nucleotide-binding</keyword>
<dbReference type="GO" id="GO:0003677">
    <property type="term" value="F:DNA binding"/>
    <property type="evidence" value="ECO:0007669"/>
    <property type="project" value="UniProtKB-KW"/>
</dbReference>
<keyword evidence="6" id="KW-0067">ATP-binding</keyword>
<dbReference type="Pfam" id="PF00176">
    <property type="entry name" value="SNF2-rel_dom"/>
    <property type="match status" value="1"/>
</dbReference>
<dbReference type="CDD" id="cd18007">
    <property type="entry name" value="DEXHc_ATRX-like"/>
    <property type="match status" value="1"/>
</dbReference>
<feature type="region of interest" description="Disordered" evidence="9">
    <location>
        <begin position="864"/>
        <end position="909"/>
    </location>
</feature>
<dbReference type="SUPFAM" id="SSF52540">
    <property type="entry name" value="P-loop containing nucleoside triphosphate hydrolases"/>
    <property type="match status" value="2"/>
</dbReference>
<dbReference type="GO" id="GO:0016887">
    <property type="term" value="F:ATP hydrolysis activity"/>
    <property type="evidence" value="ECO:0007669"/>
    <property type="project" value="InterPro"/>
</dbReference>
<dbReference type="CDD" id="cd18793">
    <property type="entry name" value="SF2_C_SNF"/>
    <property type="match status" value="1"/>
</dbReference>
<dbReference type="PROSITE" id="PS50105">
    <property type="entry name" value="SAM_DOMAIN"/>
    <property type="match status" value="1"/>
</dbReference>
<dbReference type="Proteomes" id="UP001194746">
    <property type="component" value="Unassembled WGS sequence"/>
</dbReference>
<dbReference type="InterPro" id="IPR027417">
    <property type="entry name" value="P-loop_NTPase"/>
</dbReference>
<gene>
    <name evidence="13" type="ORF">FE257_005219</name>
</gene>
<evidence type="ECO:0000256" key="1">
    <source>
        <dbReference type="ARBA" id="ARBA00004123"/>
    </source>
</evidence>
<dbReference type="InterPro" id="IPR056026">
    <property type="entry name" value="DUF7607"/>
</dbReference>
<dbReference type="InterPro" id="IPR044574">
    <property type="entry name" value="ARIP4-like"/>
</dbReference>
<keyword evidence="14" id="KW-1185">Reference proteome</keyword>
<feature type="region of interest" description="Disordered" evidence="9">
    <location>
        <begin position="665"/>
        <end position="703"/>
    </location>
</feature>
<dbReference type="GO" id="GO:0004386">
    <property type="term" value="F:helicase activity"/>
    <property type="evidence" value="ECO:0007669"/>
    <property type="project" value="UniProtKB-KW"/>
</dbReference>
<dbReference type="InterPro" id="IPR038718">
    <property type="entry name" value="SNF2-like_sf"/>
</dbReference>
<keyword evidence="5" id="KW-0347">Helicase</keyword>
<dbReference type="InterPro" id="IPR001660">
    <property type="entry name" value="SAM"/>
</dbReference>
<dbReference type="Gene3D" id="3.40.50.300">
    <property type="entry name" value="P-loop containing nucleotide triphosphate hydrolases"/>
    <property type="match status" value="1"/>
</dbReference>
<name>A0AAD4CR78_ASPNN</name>
<evidence type="ECO:0000313" key="14">
    <source>
        <dbReference type="Proteomes" id="UP001194746"/>
    </source>
</evidence>
<comment type="similarity">
    <text evidence="2">Belongs to the SNF2/RAD54 helicase family.</text>
</comment>
<proteinExistence type="inferred from homology"/>
<dbReference type="InterPro" id="IPR014001">
    <property type="entry name" value="Helicase_ATP-bd"/>
</dbReference>
<accession>A0AAD4CR78</accession>
<evidence type="ECO:0000256" key="4">
    <source>
        <dbReference type="ARBA" id="ARBA00022801"/>
    </source>
</evidence>
<comment type="caution">
    <text evidence="13">The sequence shown here is derived from an EMBL/GenBank/DDBJ whole genome shotgun (WGS) entry which is preliminary data.</text>
</comment>
<dbReference type="EMBL" id="VCAU01000022">
    <property type="protein sequence ID" value="KAF9890962.1"/>
    <property type="molecule type" value="Genomic_DNA"/>
</dbReference>
<feature type="region of interest" description="Disordered" evidence="9">
    <location>
        <begin position="545"/>
        <end position="646"/>
    </location>
</feature>
<dbReference type="PROSITE" id="PS51192">
    <property type="entry name" value="HELICASE_ATP_BIND_1"/>
    <property type="match status" value="1"/>
</dbReference>
<dbReference type="PANTHER" id="PTHR45797:SF1">
    <property type="entry name" value="HELICASE ARIP4"/>
    <property type="match status" value="1"/>
</dbReference>
<dbReference type="InterPro" id="IPR000330">
    <property type="entry name" value="SNF2_N"/>
</dbReference>
<evidence type="ECO:0000259" key="12">
    <source>
        <dbReference type="PROSITE" id="PS51194"/>
    </source>
</evidence>
<protein>
    <recommendedName>
        <fullName evidence="15">SNF2 family helicase/ATPase</fullName>
    </recommendedName>
</protein>
<dbReference type="InterPro" id="IPR049730">
    <property type="entry name" value="SNF2/RAD54-like_C"/>
</dbReference>
<dbReference type="Pfam" id="PF24580">
    <property type="entry name" value="DUF7607"/>
    <property type="match status" value="1"/>
</dbReference>
<dbReference type="PROSITE" id="PS51194">
    <property type="entry name" value="HELICASE_CTER"/>
    <property type="match status" value="1"/>
</dbReference>
<reference evidence="13" key="1">
    <citation type="journal article" date="2019" name="Beilstein J. Org. Chem.">
        <title>Nanangenines: drimane sesquiterpenoids as the dominant metabolite cohort of a novel Australian fungus, Aspergillus nanangensis.</title>
        <authorList>
            <person name="Lacey H.J."/>
            <person name="Gilchrist C.L.M."/>
            <person name="Crombie A."/>
            <person name="Kalaitzis J.A."/>
            <person name="Vuong D."/>
            <person name="Rutledge P.J."/>
            <person name="Turner P."/>
            <person name="Pitt J.I."/>
            <person name="Lacey E."/>
            <person name="Chooi Y.H."/>
            <person name="Piggott A.M."/>
        </authorList>
    </citation>
    <scope>NUCLEOTIDE SEQUENCE</scope>
    <source>
        <strain evidence="13">MST-FP2251</strain>
    </source>
</reference>
<feature type="domain" description="Helicase ATP-binding" evidence="11">
    <location>
        <begin position="964"/>
        <end position="1166"/>
    </location>
</feature>
<dbReference type="GO" id="GO:0005524">
    <property type="term" value="F:ATP binding"/>
    <property type="evidence" value="ECO:0007669"/>
    <property type="project" value="UniProtKB-KW"/>
</dbReference>
<evidence type="ECO:0000259" key="11">
    <source>
        <dbReference type="PROSITE" id="PS51192"/>
    </source>
</evidence>
<dbReference type="PANTHER" id="PTHR45797">
    <property type="entry name" value="RAD54-LIKE"/>
    <property type="match status" value="1"/>
</dbReference>
<feature type="compositionally biased region" description="Basic and acidic residues" evidence="9">
    <location>
        <begin position="886"/>
        <end position="909"/>
    </location>
</feature>
<comment type="subcellular location">
    <subcellularLocation>
        <location evidence="1">Nucleus</location>
    </subcellularLocation>
</comment>
<feature type="domain" description="Helicase C-terminal" evidence="12">
    <location>
        <begin position="1343"/>
        <end position="1498"/>
    </location>
</feature>
<dbReference type="Gene3D" id="3.40.50.10810">
    <property type="entry name" value="Tandem AAA-ATPase domain"/>
    <property type="match status" value="1"/>
</dbReference>
<evidence type="ECO:0000313" key="13">
    <source>
        <dbReference type="EMBL" id="KAF9890962.1"/>
    </source>
</evidence>
<evidence type="ECO:0008006" key="15">
    <source>
        <dbReference type="Google" id="ProtNLM"/>
    </source>
</evidence>
<evidence type="ECO:0000256" key="5">
    <source>
        <dbReference type="ARBA" id="ARBA00022806"/>
    </source>
</evidence>
<keyword evidence="8" id="KW-0539">Nucleus</keyword>
<dbReference type="InterPro" id="IPR001650">
    <property type="entry name" value="Helicase_C-like"/>
</dbReference>
<dbReference type="InterPro" id="IPR013761">
    <property type="entry name" value="SAM/pointed_sf"/>
</dbReference>
<dbReference type="SMART" id="SM00487">
    <property type="entry name" value="DEXDc"/>
    <property type="match status" value="1"/>
</dbReference>
<feature type="domain" description="SAM" evidence="10">
    <location>
        <begin position="11"/>
        <end position="91"/>
    </location>
</feature>
<dbReference type="GO" id="GO:0005634">
    <property type="term" value="C:nucleus"/>
    <property type="evidence" value="ECO:0007669"/>
    <property type="project" value="UniProtKB-SubCell"/>
</dbReference>
<keyword evidence="7" id="KW-0238">DNA-binding</keyword>
<sequence>MQADLGDPLDWTVDEVITFLCHNQETPWSQSSSQAPRPDPASLETALRANIITGEVLLHDVDKEALRNDLGLKALGHRSSILTAIRYLRGNSSKYQGVKARLSSREGSQSISRESPFPLRGATLFSPASSHVAREENPLHSSLQRPALISPSMAAAPDLKETFAADPLPPHHLPGEKGKQPLSNARLCRDSSPPEPVRTPKTDHFSEAVTSSHTRPGEHVFVDDRGKKRRRLNLPKPANPQSEHRLPDANAKTWYMGPQKLCPSELFYSSAPDENDRLFMTVGSNFPSAQRSFVNKRLCYFYKQKPIKLRSDDGLKQRAIVPCRWSALGDDNQGLFTLYTSKDGKCTASKELIKDWPQLTKSMEKARATEASHDSDPYSYLIQKYPAQEEDDSVCPLYGDSGSEGDYDEETWQEIEAEKLEVHHRPRKLTNVEIDSTIDNCIREFENNWHRNCRPREEHRARKIWLAAKRANCTNNEIKALTRDIGLLNTRQQKFLDAIRECEYSSRDELKNQCQSVQQTIANIQKQKWRISILEQEICPARIPVARKPPSKRQNKRGHDDEESIGSESEVSSDSLDDFVDNSKDAVVSNPQPEASFFSDSEYDMISPSGARRKSRMGGNPFAGSSSSESSSSPSPTPWPKGLPDTIECIDLTADTSAADELRIETPPLNPVQVITSQPLEDPFKTEKSPSISPSRDLGDSLLASIPKPASQLRGRLNTRKKSTPLPDINDIDKMLSMSWHDIEERQDRRRLLAKLIGGISAEERKKLVNKIPRYDLPDIQLLTSKAIEGLLNSQQKLDELDEFENEIIMRTAVFYISWVNCVHLQVQGLPRHCAIKADRDIADGFRPFFTELRTRLETFRAKDQENVETNSDPLDTPRKTRKRAVKESQTAKREQESGQRRAEQQSKEKALFERKLGRLGLSNTDSSHQAVTFGDPVIYLHPKIGEYVKPHQLEGIRFMWREVIQNDTQQGCILAHTMGLGKTMQVISLLATISDAAASDNLLIRRQVPSQFQRMQGLILCPSSLIENWDEEFQMWTTDAKLGPLRKVASTNAFHARLHEIIDWDREGGVLIMSYDIFRTWILNKETKQRKPPLTDAQHSTVKKCLLDGPNIIVADEAHKMKNPDSALSLAAIQFRSNSRIALTGSPLANNLKDYFTMVNWVAQGYLGLYNEFDDKYIEPIEQGLYRESTYTERRKSLVKLQVLKSILEPKINRADISVLAGDMPPKVEFLITVPLTQLQTTAYNTYVEATLCGGGDVTNAKLWSWLTILRLCCSHPSCFLDKLLSRTSEPSLGEELPGDETIAQAGLPNSERMVSNQKQIFDLVPDRQALELSCRTQLVDQIIERSLRVHDKVLIFSHSLPTLDYMEHMLKRSNRSYRRLDGKTPVGTRQAATKEFNSNDTSQVYLISTRAGGLGLNIPGANRVILLDFFFNPTWEEQAVGRAYRLGQKKPVFVYRFVAGGTFEELVYNKAVFKTQLATRVVDKKNPVRLAAKSLGEYLFPAKEVPTHDVTEYIGKDPRVLDEIIKSDVGEEKLIRKIVLTETFQKDDNEKLTEEERQGVEQELSDELLKRTNPEAWERLMEDRRREVLAPAQIDPVNPHSVSQGHGFDTQPRPSIAYNVPSHEHNTGPPALAPDMSIIQPPAQPATTFVPNHPAEFPKPPVDQVTPTATNIARPRSESSSGAQDVSPGRYDGPAVENIQEEDNAKSDGDSVDLLAKNPVPNCTQQ</sequence>
<dbReference type="SUPFAM" id="SSF47769">
    <property type="entry name" value="SAM/Pointed domain"/>
    <property type="match status" value="1"/>
</dbReference>
<evidence type="ECO:0000256" key="3">
    <source>
        <dbReference type="ARBA" id="ARBA00022741"/>
    </source>
</evidence>
<dbReference type="SMART" id="SM00490">
    <property type="entry name" value="HELICc"/>
    <property type="match status" value="1"/>
</dbReference>
<evidence type="ECO:0000256" key="6">
    <source>
        <dbReference type="ARBA" id="ARBA00022840"/>
    </source>
</evidence>
<dbReference type="Gene3D" id="1.10.150.50">
    <property type="entry name" value="Transcription Factor, Ets-1"/>
    <property type="match status" value="1"/>
</dbReference>
<reference evidence="13" key="2">
    <citation type="submission" date="2020-02" db="EMBL/GenBank/DDBJ databases">
        <authorList>
            <person name="Gilchrist C.L.M."/>
            <person name="Chooi Y.-H."/>
        </authorList>
    </citation>
    <scope>NUCLEOTIDE SEQUENCE</scope>
    <source>
        <strain evidence="13">MST-FP2251</strain>
    </source>
</reference>
<evidence type="ECO:0000256" key="7">
    <source>
        <dbReference type="ARBA" id="ARBA00023125"/>
    </source>
</evidence>
<feature type="compositionally biased region" description="Low complexity" evidence="9">
    <location>
        <begin position="625"/>
        <end position="634"/>
    </location>
</feature>
<evidence type="ECO:0000256" key="2">
    <source>
        <dbReference type="ARBA" id="ARBA00007025"/>
    </source>
</evidence>
<evidence type="ECO:0000256" key="8">
    <source>
        <dbReference type="ARBA" id="ARBA00023242"/>
    </source>
</evidence>
<organism evidence="13 14">
    <name type="scientific">Aspergillus nanangensis</name>
    <dbReference type="NCBI Taxonomy" id="2582783"/>
    <lineage>
        <taxon>Eukaryota</taxon>
        <taxon>Fungi</taxon>
        <taxon>Dikarya</taxon>
        <taxon>Ascomycota</taxon>
        <taxon>Pezizomycotina</taxon>
        <taxon>Eurotiomycetes</taxon>
        <taxon>Eurotiomycetidae</taxon>
        <taxon>Eurotiales</taxon>
        <taxon>Aspergillaceae</taxon>
        <taxon>Aspergillus</taxon>
        <taxon>Aspergillus subgen. Circumdati</taxon>
    </lineage>
</organism>